<dbReference type="PROSITE" id="PS51819">
    <property type="entry name" value="VOC"/>
    <property type="match status" value="1"/>
</dbReference>
<feature type="domain" description="VOC" evidence="1">
    <location>
        <begin position="5"/>
        <end position="119"/>
    </location>
</feature>
<dbReference type="STRING" id="1219011.GCA_001895045_01430"/>
<sequence length="125" mass="14042">MPLSTTKYVSVLDCPDPRALAGFYRDLLGWTTAQDDDDWVELARDDANSLAFQRAPDFAPARWPSESVHVHLDFYVPEFEDAERLALELGATRVDDPSSAKSFRVYRDPAGHHFCLCVEPAGLEI</sequence>
<evidence type="ECO:0000259" key="1">
    <source>
        <dbReference type="PROSITE" id="PS51819"/>
    </source>
</evidence>
<accession>A0A2X4UVM3</accession>
<dbReference type="Proteomes" id="UP000249091">
    <property type="component" value="Chromosome 1"/>
</dbReference>
<proteinExistence type="predicted"/>
<reference evidence="2 3" key="1">
    <citation type="submission" date="2018-06" db="EMBL/GenBank/DDBJ databases">
        <authorList>
            <consortium name="Pathogen Informatics"/>
            <person name="Doyle S."/>
        </authorList>
    </citation>
    <scope>NUCLEOTIDE SEQUENCE [LARGE SCALE GENOMIC DNA]</scope>
    <source>
        <strain evidence="2 3">NCTC10994</strain>
    </source>
</reference>
<evidence type="ECO:0000313" key="2">
    <source>
        <dbReference type="EMBL" id="SQI38732.1"/>
    </source>
</evidence>
<dbReference type="PANTHER" id="PTHR35908">
    <property type="entry name" value="HYPOTHETICAL FUSION PROTEIN"/>
    <property type="match status" value="1"/>
</dbReference>
<protein>
    <submittedName>
        <fullName evidence="2">Glyoxalase family protein</fullName>
    </submittedName>
</protein>
<dbReference type="AlphaFoldDB" id="A0A2X4UVM3"/>
<dbReference type="Pfam" id="PF18029">
    <property type="entry name" value="Glyoxalase_6"/>
    <property type="match status" value="1"/>
</dbReference>
<dbReference type="InterPro" id="IPR037523">
    <property type="entry name" value="VOC_core"/>
</dbReference>
<dbReference type="CDD" id="cd06587">
    <property type="entry name" value="VOC"/>
    <property type="match status" value="1"/>
</dbReference>
<dbReference type="InterPro" id="IPR041581">
    <property type="entry name" value="Glyoxalase_6"/>
</dbReference>
<dbReference type="RefSeq" id="WP_072699399.1">
    <property type="nucleotide sequence ID" value="NZ_JAFBBL010000001.1"/>
</dbReference>
<keyword evidence="3" id="KW-1185">Reference proteome</keyword>
<dbReference type="EMBL" id="LS483468">
    <property type="protein sequence ID" value="SQI38732.1"/>
    <property type="molecule type" value="Genomic_DNA"/>
</dbReference>
<gene>
    <name evidence="2" type="ORF">NCTC10994_03978</name>
</gene>
<organism evidence="2 3">
    <name type="scientific">Rhodococcus coprophilus</name>
    <dbReference type="NCBI Taxonomy" id="38310"/>
    <lineage>
        <taxon>Bacteria</taxon>
        <taxon>Bacillati</taxon>
        <taxon>Actinomycetota</taxon>
        <taxon>Actinomycetes</taxon>
        <taxon>Mycobacteriales</taxon>
        <taxon>Nocardiaceae</taxon>
        <taxon>Rhodococcus</taxon>
    </lineage>
</organism>
<dbReference type="SUPFAM" id="SSF54593">
    <property type="entry name" value="Glyoxalase/Bleomycin resistance protein/Dihydroxybiphenyl dioxygenase"/>
    <property type="match status" value="1"/>
</dbReference>
<dbReference type="KEGG" id="rcr:NCTC10994_03978"/>
<name>A0A2X4UVM3_9NOCA</name>
<dbReference type="InterPro" id="IPR029068">
    <property type="entry name" value="Glyas_Bleomycin-R_OHBP_Dase"/>
</dbReference>
<dbReference type="Gene3D" id="3.10.180.10">
    <property type="entry name" value="2,3-Dihydroxybiphenyl 1,2-Dioxygenase, domain 1"/>
    <property type="match status" value="1"/>
</dbReference>
<dbReference type="PANTHER" id="PTHR35908:SF1">
    <property type="entry name" value="CONSERVED PROTEIN"/>
    <property type="match status" value="1"/>
</dbReference>
<evidence type="ECO:0000313" key="3">
    <source>
        <dbReference type="Proteomes" id="UP000249091"/>
    </source>
</evidence>